<dbReference type="GO" id="GO:0006352">
    <property type="term" value="P:DNA-templated transcription initiation"/>
    <property type="evidence" value="ECO:0007669"/>
    <property type="project" value="InterPro"/>
</dbReference>
<dbReference type="InterPro" id="IPR013325">
    <property type="entry name" value="RNA_pol_sigma_r2"/>
</dbReference>
<dbReference type="InterPro" id="IPR036388">
    <property type="entry name" value="WH-like_DNA-bd_sf"/>
</dbReference>
<keyword evidence="8" id="KW-1185">Reference proteome</keyword>
<dbReference type="PANTHER" id="PTHR43133:SF8">
    <property type="entry name" value="RNA POLYMERASE SIGMA FACTOR HI_1459-RELATED"/>
    <property type="match status" value="1"/>
</dbReference>
<evidence type="ECO:0000256" key="1">
    <source>
        <dbReference type="ARBA" id="ARBA00010641"/>
    </source>
</evidence>
<comment type="similarity">
    <text evidence="1">Belongs to the sigma-70 factor family. ECF subfamily.</text>
</comment>
<keyword evidence="5" id="KW-0804">Transcription</keyword>
<evidence type="ECO:0000256" key="3">
    <source>
        <dbReference type="ARBA" id="ARBA00023082"/>
    </source>
</evidence>
<reference evidence="7 8" key="1">
    <citation type="submission" date="2017-04" db="EMBL/GenBank/DDBJ databases">
        <authorList>
            <person name="Afonso C.L."/>
            <person name="Miller P.J."/>
            <person name="Scott M.A."/>
            <person name="Spackman E."/>
            <person name="Goraichik I."/>
            <person name="Dimitrov K.M."/>
            <person name="Suarez D.L."/>
            <person name="Swayne D.E."/>
        </authorList>
    </citation>
    <scope>NUCLEOTIDE SEQUENCE [LARGE SCALE GENOMIC DNA]</scope>
    <source>
        <strain evidence="8">XA(T)</strain>
    </source>
</reference>
<keyword evidence="4" id="KW-0238">DNA-binding</keyword>
<dbReference type="AlphaFoldDB" id="A0A1X9LGY3"/>
<dbReference type="EMBL" id="CP020715">
    <property type="protein sequence ID" value="ARJ04465.1"/>
    <property type="molecule type" value="Genomic_DNA"/>
</dbReference>
<dbReference type="Proteomes" id="UP000192775">
    <property type="component" value="Chromosome"/>
</dbReference>
<feature type="compositionally biased region" description="Pro residues" evidence="6">
    <location>
        <begin position="336"/>
        <end position="375"/>
    </location>
</feature>
<dbReference type="SUPFAM" id="SSF88946">
    <property type="entry name" value="Sigma2 domain of RNA polymerase sigma factors"/>
    <property type="match status" value="1"/>
</dbReference>
<protein>
    <submittedName>
        <fullName evidence="7">Uncharacterized protein</fullName>
    </submittedName>
</protein>
<dbReference type="GO" id="GO:0016987">
    <property type="term" value="F:sigma factor activity"/>
    <property type="evidence" value="ECO:0007669"/>
    <property type="project" value="UniProtKB-KW"/>
</dbReference>
<dbReference type="RefSeq" id="WP_085018597.1">
    <property type="nucleotide sequence ID" value="NZ_BMHD01000001.1"/>
</dbReference>
<evidence type="ECO:0000313" key="8">
    <source>
        <dbReference type="Proteomes" id="UP000192775"/>
    </source>
</evidence>
<evidence type="ECO:0000313" key="7">
    <source>
        <dbReference type="EMBL" id="ARJ04465.1"/>
    </source>
</evidence>
<feature type="region of interest" description="Disordered" evidence="6">
    <location>
        <begin position="318"/>
        <end position="440"/>
    </location>
</feature>
<dbReference type="Pfam" id="PF13490">
    <property type="entry name" value="zf-HC2"/>
    <property type="match status" value="1"/>
</dbReference>
<dbReference type="NCBIfam" id="TIGR02937">
    <property type="entry name" value="sigma70-ECF"/>
    <property type="match status" value="1"/>
</dbReference>
<sequence length="622" mass="63654">MRRQASHLLADDVLLARTRDGDRDAYGELWLRHSTAAYAVARAYPRLDADDVVAEAFSRILAALSAGRGPDQAFRPYLLTTVRNVIRDWGTRPVAETVDDLDQTIDPAAIDAEDATIAALERTAASTAFRGLPTRWQEALWYSEVDGLKPRQFAPLLGLAPNAASALVVRARRAFRDAWITTQLSRADSPECALVLGQLGAHTRGAVSARQRRVVDEHLAECTSCAIAWTEARDVASRLVLVLLPLCAGAAGATGYLAWAHEGGAAVAAAVSPLGSTPPRAGRDGSAATRTGLVAAAVAGVAAVAVAATLIVNALPSGEAPSSDALSSGAVTQQDPAPPPAPEAPPAPQPSPTPTPAPDPSPSAEPNPGPPPSRPSTPKEPGSPLPGTGSPSGSTPTTEPPAGEPSTGAPPSGGTDGTDPTTPTTPVEPDPLPAPTMAVDTSAGPLVYPLVSGADAVPGSVIDLIDEDDVVLASTTAGDDGAWSIGDFSGAECSTDPASYLQAGEHTLRARQTSESVQSPAGEPATFTLADPPVFLAPTAGAAVSHSGFELAFTGEPDTTVQRIRVPDESPCRPVPMVTDASGSYSATYSVPAPETFTLGLRYIDVATGRHGAAVFVTVTAE</sequence>
<dbReference type="Gene3D" id="1.10.10.1320">
    <property type="entry name" value="Anti-sigma factor, zinc-finger domain"/>
    <property type="match status" value="1"/>
</dbReference>
<organism evidence="7 8">
    <name type="scientific">Cnuibacter physcomitrellae</name>
    <dbReference type="NCBI Taxonomy" id="1619308"/>
    <lineage>
        <taxon>Bacteria</taxon>
        <taxon>Bacillati</taxon>
        <taxon>Actinomycetota</taxon>
        <taxon>Actinomycetes</taxon>
        <taxon>Micrococcales</taxon>
        <taxon>Microbacteriaceae</taxon>
        <taxon>Cnuibacter</taxon>
    </lineage>
</organism>
<feature type="compositionally biased region" description="Low complexity" evidence="6">
    <location>
        <begin position="379"/>
        <end position="397"/>
    </location>
</feature>
<feature type="compositionally biased region" description="Low complexity" evidence="6">
    <location>
        <begin position="404"/>
        <end position="425"/>
    </location>
</feature>
<gene>
    <name evidence="7" type="ORF">B5808_03925</name>
</gene>
<dbReference type="InterPro" id="IPR007627">
    <property type="entry name" value="RNA_pol_sigma70_r2"/>
</dbReference>
<dbReference type="KEGG" id="cphy:B5808_03925"/>
<dbReference type="InterPro" id="IPR027383">
    <property type="entry name" value="Znf_put"/>
</dbReference>
<dbReference type="Gene3D" id="1.10.1740.10">
    <property type="match status" value="1"/>
</dbReference>
<dbReference type="InterPro" id="IPR041916">
    <property type="entry name" value="Anti_sigma_zinc_sf"/>
</dbReference>
<evidence type="ECO:0000256" key="5">
    <source>
        <dbReference type="ARBA" id="ARBA00023163"/>
    </source>
</evidence>
<dbReference type="SUPFAM" id="SSF88659">
    <property type="entry name" value="Sigma3 and sigma4 domains of RNA polymerase sigma factors"/>
    <property type="match status" value="1"/>
</dbReference>
<dbReference type="STRING" id="1619308.B5808_03925"/>
<evidence type="ECO:0000256" key="2">
    <source>
        <dbReference type="ARBA" id="ARBA00023015"/>
    </source>
</evidence>
<evidence type="ECO:0000256" key="6">
    <source>
        <dbReference type="SAM" id="MobiDB-lite"/>
    </source>
</evidence>
<dbReference type="InterPro" id="IPR014284">
    <property type="entry name" value="RNA_pol_sigma-70_dom"/>
</dbReference>
<dbReference type="GO" id="GO:0003677">
    <property type="term" value="F:DNA binding"/>
    <property type="evidence" value="ECO:0007669"/>
    <property type="project" value="UniProtKB-KW"/>
</dbReference>
<accession>A0A1X9LGY3</accession>
<keyword evidence="3" id="KW-0731">Sigma factor</keyword>
<proteinExistence type="inferred from homology"/>
<evidence type="ECO:0000256" key="4">
    <source>
        <dbReference type="ARBA" id="ARBA00023125"/>
    </source>
</evidence>
<dbReference type="Pfam" id="PF04542">
    <property type="entry name" value="Sigma70_r2"/>
    <property type="match status" value="1"/>
</dbReference>
<dbReference type="PANTHER" id="PTHR43133">
    <property type="entry name" value="RNA POLYMERASE ECF-TYPE SIGMA FACTO"/>
    <property type="match status" value="1"/>
</dbReference>
<feature type="compositionally biased region" description="Polar residues" evidence="6">
    <location>
        <begin position="324"/>
        <end position="335"/>
    </location>
</feature>
<dbReference type="InterPro" id="IPR013324">
    <property type="entry name" value="RNA_pol_sigma_r3/r4-like"/>
</dbReference>
<name>A0A1X9LGY3_9MICO</name>
<keyword evidence="2" id="KW-0805">Transcription regulation</keyword>
<dbReference type="InterPro" id="IPR039425">
    <property type="entry name" value="RNA_pol_sigma-70-like"/>
</dbReference>
<dbReference type="Gene3D" id="1.10.10.10">
    <property type="entry name" value="Winged helix-like DNA-binding domain superfamily/Winged helix DNA-binding domain"/>
    <property type="match status" value="1"/>
</dbReference>